<comment type="caution">
    <text evidence="2">The sequence shown here is derived from an EMBL/GenBank/DDBJ whole genome shotgun (WGS) entry which is preliminary data.</text>
</comment>
<organism evidence="2 3">
    <name type="scientific">Rhizoclosmatium globosum</name>
    <dbReference type="NCBI Taxonomy" id="329046"/>
    <lineage>
        <taxon>Eukaryota</taxon>
        <taxon>Fungi</taxon>
        <taxon>Fungi incertae sedis</taxon>
        <taxon>Chytridiomycota</taxon>
        <taxon>Chytridiomycota incertae sedis</taxon>
        <taxon>Chytridiomycetes</taxon>
        <taxon>Chytridiales</taxon>
        <taxon>Chytriomycetaceae</taxon>
        <taxon>Rhizoclosmatium</taxon>
    </lineage>
</organism>
<dbReference type="Proteomes" id="UP000193642">
    <property type="component" value="Unassembled WGS sequence"/>
</dbReference>
<sequence length="227" mass="26073">MGQTADSLEGRVQRSYPTRVFYSPSMFNLVPDIHHSIFLDSKKHEESLLPPLQIHPDVITTNAVYSEDPAFDHKVQAKLKKIQIPIPQKVNPTLFERLSNPKRPSTPPLPSDVLVALTKPKPVDKEFFNRLYSERLHKQEHDDDDEDICYIGKGKHIHPDTINRLSVPKKIKKEERPVLPSIGKKASDVDALVGRLSKPRYYIVWKKGQGAAHQHHHHQKETEVEEE</sequence>
<evidence type="ECO:0000313" key="3">
    <source>
        <dbReference type="Proteomes" id="UP000193642"/>
    </source>
</evidence>
<feature type="region of interest" description="Disordered" evidence="1">
    <location>
        <begin position="208"/>
        <end position="227"/>
    </location>
</feature>
<evidence type="ECO:0000256" key="1">
    <source>
        <dbReference type="SAM" id="MobiDB-lite"/>
    </source>
</evidence>
<evidence type="ECO:0000313" key="2">
    <source>
        <dbReference type="EMBL" id="ORY51629.1"/>
    </source>
</evidence>
<dbReference type="OrthoDB" id="2147378at2759"/>
<reference evidence="2 3" key="1">
    <citation type="submission" date="2016-07" db="EMBL/GenBank/DDBJ databases">
        <title>Pervasive Adenine N6-methylation of Active Genes in Fungi.</title>
        <authorList>
            <consortium name="DOE Joint Genome Institute"/>
            <person name="Mondo S.J."/>
            <person name="Dannebaum R.O."/>
            <person name="Kuo R.C."/>
            <person name="Labutti K."/>
            <person name="Haridas S."/>
            <person name="Kuo A."/>
            <person name="Salamov A."/>
            <person name="Ahrendt S.R."/>
            <person name="Lipzen A."/>
            <person name="Sullivan W."/>
            <person name="Andreopoulos W.B."/>
            <person name="Clum A."/>
            <person name="Lindquist E."/>
            <person name="Daum C."/>
            <person name="Ramamoorthy G.K."/>
            <person name="Gryganskyi A."/>
            <person name="Culley D."/>
            <person name="Magnuson J.K."/>
            <person name="James T.Y."/>
            <person name="O'Malley M.A."/>
            <person name="Stajich J.E."/>
            <person name="Spatafora J.W."/>
            <person name="Visel A."/>
            <person name="Grigoriev I.V."/>
        </authorList>
    </citation>
    <scope>NUCLEOTIDE SEQUENCE [LARGE SCALE GENOMIC DNA]</scope>
    <source>
        <strain evidence="2 3">JEL800</strain>
    </source>
</reference>
<dbReference type="EMBL" id="MCGO01000005">
    <property type="protein sequence ID" value="ORY51629.1"/>
    <property type="molecule type" value="Genomic_DNA"/>
</dbReference>
<gene>
    <name evidence="2" type="ORF">BCR33DRAFT_460634</name>
</gene>
<proteinExistence type="predicted"/>
<dbReference type="AlphaFoldDB" id="A0A1Y2CX63"/>
<keyword evidence="3" id="KW-1185">Reference proteome</keyword>
<accession>A0A1Y2CX63</accession>
<name>A0A1Y2CX63_9FUNG</name>
<protein>
    <submittedName>
        <fullName evidence="2">Uncharacterized protein</fullName>
    </submittedName>
</protein>